<dbReference type="Gene3D" id="3.40.350.10">
    <property type="entry name" value="Creatinase/prolidase N-terminal domain"/>
    <property type="match status" value="1"/>
</dbReference>
<accession>W0I3F1</accession>
<dbReference type="KEGG" id="sod:Sant_P0243"/>
<dbReference type="OrthoDB" id="9761809at2"/>
<feature type="domain" description="Creatinase N-terminal" evidence="2">
    <location>
        <begin position="8"/>
        <end position="140"/>
    </location>
</feature>
<dbReference type="InterPro" id="IPR000994">
    <property type="entry name" value="Pept_M24"/>
</dbReference>
<feature type="domain" description="Peptidase M24" evidence="1">
    <location>
        <begin position="148"/>
        <end position="350"/>
    </location>
</feature>
<dbReference type="CDD" id="cd01066">
    <property type="entry name" value="APP_MetAP"/>
    <property type="match status" value="1"/>
</dbReference>
<dbReference type="AlphaFoldDB" id="W0I3F1"/>
<dbReference type="Pfam" id="PF01321">
    <property type="entry name" value="Creatinase_N"/>
    <property type="match status" value="1"/>
</dbReference>
<organism evidence="3 4">
    <name type="scientific">Sodalis praecaptivus</name>
    <dbReference type="NCBI Taxonomy" id="1239307"/>
    <lineage>
        <taxon>Bacteria</taxon>
        <taxon>Pseudomonadati</taxon>
        <taxon>Pseudomonadota</taxon>
        <taxon>Gammaproteobacteria</taxon>
        <taxon>Enterobacterales</taxon>
        <taxon>Bruguierivoracaceae</taxon>
        <taxon>Sodalis</taxon>
    </lineage>
</organism>
<dbReference type="InterPro" id="IPR050659">
    <property type="entry name" value="Peptidase_M24B"/>
</dbReference>
<dbReference type="HOGENOM" id="CLU_017266_3_0_6"/>
<sequence>MRQEALMRLRAAMEQADVEVMLIDHGEMLAWLTGYTVSETLYRACLVPLSGEPWMVLRQLDEVPCRAQSPGLEVISYADWDDPWFTVAQSLKDRGFAHARLGADYYSYGMTVYSWQQLSRHLPDVVWRDLTGISDRLRSVKSASELQSLRQAAVIADFAMRQIAVEVTAGWRVRDVAALAARHFLQQGADTGETGPIVIANGDSGFLHATGLEQRLRRGDVLHAELIPKVNHYSARLMRPLVVGEISAHRRELAQQLLRIQDRQIAAMRPGVPANEVDRLARDALLNSGLRSAVTNVTGYALGLYTRTPRPSDFSGAFHPGAKWKLETDMVFHMYISAQGLAFSETVRVTTNDAERLTTLSRQLFSLADN</sequence>
<evidence type="ECO:0000259" key="2">
    <source>
        <dbReference type="Pfam" id="PF01321"/>
    </source>
</evidence>
<dbReference type="InterPro" id="IPR000587">
    <property type="entry name" value="Creatinase_N"/>
</dbReference>
<dbReference type="SUPFAM" id="SSF55920">
    <property type="entry name" value="Creatinase/aminopeptidase"/>
    <property type="match status" value="1"/>
</dbReference>
<dbReference type="PATRIC" id="fig|1239307.3.peg.4791"/>
<protein>
    <submittedName>
        <fullName evidence="3">Peptidase M24</fullName>
    </submittedName>
</protein>
<proteinExistence type="predicted"/>
<keyword evidence="4" id="KW-1185">Reference proteome</keyword>
<dbReference type="Proteomes" id="UP000019028">
    <property type="component" value="Plasmid pHS1"/>
</dbReference>
<dbReference type="InterPro" id="IPR036005">
    <property type="entry name" value="Creatinase/aminopeptidase-like"/>
</dbReference>
<evidence type="ECO:0000313" key="4">
    <source>
        <dbReference type="Proteomes" id="UP000019028"/>
    </source>
</evidence>
<dbReference type="PANTHER" id="PTHR46112:SF2">
    <property type="entry name" value="XAA-PRO AMINOPEPTIDASE P-RELATED"/>
    <property type="match status" value="1"/>
</dbReference>
<keyword evidence="3" id="KW-0614">Plasmid</keyword>
<gene>
    <name evidence="3" type="ORF">Sant_P0243</name>
</gene>
<dbReference type="SUPFAM" id="SSF53092">
    <property type="entry name" value="Creatinase/prolidase N-terminal domain"/>
    <property type="match status" value="1"/>
</dbReference>
<reference evidence="3 4" key="1">
    <citation type="journal article" date="2014" name="Genome Biol. Evol.">
        <title>Genome degeneration and adaptation in a nascent stage of symbiosis.</title>
        <authorList>
            <person name="Oakeson K.F."/>
            <person name="Gil R."/>
            <person name="Clayton A.L."/>
            <person name="Dunn D.M."/>
            <person name="von Niederhausern A.C."/>
            <person name="Hamil C."/>
            <person name="Aoyagi A."/>
            <person name="Duval B."/>
            <person name="Baca A."/>
            <person name="Silva F.J."/>
            <person name="Vallier A."/>
            <person name="Jackson D.G."/>
            <person name="Latorre A."/>
            <person name="Weiss R.B."/>
            <person name="Heddi A."/>
            <person name="Moya A."/>
            <person name="Dale C."/>
        </authorList>
    </citation>
    <scope>NUCLEOTIDE SEQUENCE [LARGE SCALE GENOMIC DNA]</scope>
    <source>
        <strain evidence="3 4">HS1</strain>
        <plasmid evidence="4">Plasmid pHS1</plasmid>
    </source>
</reference>
<evidence type="ECO:0000259" key="1">
    <source>
        <dbReference type="Pfam" id="PF00557"/>
    </source>
</evidence>
<dbReference type="Gene3D" id="3.90.230.10">
    <property type="entry name" value="Creatinase/methionine aminopeptidase superfamily"/>
    <property type="match status" value="1"/>
</dbReference>
<dbReference type="Pfam" id="PF00557">
    <property type="entry name" value="Peptidase_M24"/>
    <property type="match status" value="1"/>
</dbReference>
<dbReference type="InterPro" id="IPR029149">
    <property type="entry name" value="Creatin/AminoP/Spt16_N"/>
</dbReference>
<dbReference type="EMBL" id="CP006570">
    <property type="protein sequence ID" value="AHF79282.1"/>
    <property type="molecule type" value="Genomic_DNA"/>
</dbReference>
<dbReference type="PANTHER" id="PTHR46112">
    <property type="entry name" value="AMINOPEPTIDASE"/>
    <property type="match status" value="1"/>
</dbReference>
<geneLocation type="plasmid" evidence="3 4">
    <name>pHS1</name>
</geneLocation>
<name>W0I3F1_9GAMM</name>
<evidence type="ECO:0000313" key="3">
    <source>
        <dbReference type="EMBL" id="AHF79282.1"/>
    </source>
</evidence>